<protein>
    <submittedName>
        <fullName evidence="1">Uncharacterized protein</fullName>
    </submittedName>
</protein>
<dbReference type="AlphaFoldDB" id="A0A1Z4EBU9"/>
<name>A0A1Z4EBU9_9MYCO</name>
<reference evidence="2" key="1">
    <citation type="submission" date="2017-06" db="EMBL/GenBank/DDBJ databases">
        <title>Complete Genome Sequence of Mycobacterium shigaense.</title>
        <authorList>
            <person name="Fukano H."/>
            <person name="Yoshida M."/>
            <person name="Kazumi Y."/>
            <person name="Ogura Y."/>
            <person name="Mitarai S."/>
            <person name="Hayashi T."/>
            <person name="Hoshino Y."/>
        </authorList>
    </citation>
    <scope>NUCLEOTIDE SEQUENCE [LARGE SCALE GENOMIC DNA]</scope>
    <source>
        <strain evidence="2">UN-152</strain>
    </source>
</reference>
<sequence length="157" mass="16475">MSTFNGLPVHILLNHFIVVFAPLTAILAIVCVVWPAARRRLIWLVLLLAVGTLVLTPMTTTAGVWLSARVGRPSPILINHEQLGSTLIYIIAALAGTVALLAALHVRLERGVHVKAALHAAIAVLVVVAAVATLVQTYRVGDSGARAAWGNLTSSAG</sequence>
<proteinExistence type="predicted"/>
<gene>
    <name evidence="1" type="ORF">MSG_00250</name>
</gene>
<dbReference type="KEGG" id="mshg:MSG_00250"/>
<organism evidence="1 2">
    <name type="scientific">Mycobacterium shigaense</name>
    <dbReference type="NCBI Taxonomy" id="722731"/>
    <lineage>
        <taxon>Bacteria</taxon>
        <taxon>Bacillati</taxon>
        <taxon>Actinomycetota</taxon>
        <taxon>Actinomycetes</taxon>
        <taxon>Mycobacteriales</taxon>
        <taxon>Mycobacteriaceae</taxon>
        <taxon>Mycobacterium</taxon>
        <taxon>Mycobacterium simiae complex</taxon>
    </lineage>
</organism>
<accession>A0A1Z4EBU9</accession>
<dbReference type="RefSeq" id="WP_096436393.1">
    <property type="nucleotide sequence ID" value="NZ_AP018164.1"/>
</dbReference>
<keyword evidence="2" id="KW-1185">Reference proteome</keyword>
<dbReference type="Pfam" id="PF09990">
    <property type="entry name" value="DUF2231"/>
    <property type="match status" value="1"/>
</dbReference>
<dbReference type="InterPro" id="IPR019251">
    <property type="entry name" value="DUF2231_TM"/>
</dbReference>
<evidence type="ECO:0000313" key="1">
    <source>
        <dbReference type="EMBL" id="BAX90416.1"/>
    </source>
</evidence>
<dbReference type="Proteomes" id="UP000217736">
    <property type="component" value="Chromosome"/>
</dbReference>
<dbReference type="OrthoDB" id="4948879at2"/>
<dbReference type="EMBL" id="AP018164">
    <property type="protein sequence ID" value="BAX90416.1"/>
    <property type="molecule type" value="Genomic_DNA"/>
</dbReference>
<evidence type="ECO:0000313" key="2">
    <source>
        <dbReference type="Proteomes" id="UP000217736"/>
    </source>
</evidence>